<comment type="caution">
    <text evidence="1">The sequence shown here is derived from an EMBL/GenBank/DDBJ whole genome shotgun (WGS) entry which is preliminary data.</text>
</comment>
<reference evidence="1 2" key="1">
    <citation type="submission" date="2016-10" db="EMBL/GenBank/DDBJ databases">
        <title>Genome sequence of Streptomyces sp. MUSC 93.</title>
        <authorList>
            <person name="Lee L.-H."/>
            <person name="Ser H.-L."/>
            <person name="Law J.W.-F."/>
        </authorList>
    </citation>
    <scope>NUCLEOTIDE SEQUENCE [LARGE SCALE GENOMIC DNA]</scope>
    <source>
        <strain evidence="1 2">MUSC 93</strain>
    </source>
</reference>
<dbReference type="RefSeq" id="WP_071369252.1">
    <property type="nucleotide sequence ID" value="NZ_MLYP01000085.1"/>
</dbReference>
<gene>
    <name evidence="1" type="ORF">BIV24_27990</name>
</gene>
<proteinExistence type="predicted"/>
<evidence type="ECO:0000313" key="2">
    <source>
        <dbReference type="Proteomes" id="UP000179935"/>
    </source>
</evidence>
<accession>A0A1S2NVS1</accession>
<evidence type="ECO:0000313" key="1">
    <source>
        <dbReference type="EMBL" id="OIJ85658.1"/>
    </source>
</evidence>
<dbReference type="EMBL" id="MLYP01000085">
    <property type="protein sequence ID" value="OIJ85658.1"/>
    <property type="molecule type" value="Genomic_DNA"/>
</dbReference>
<dbReference type="AlphaFoldDB" id="A0A1S2NVS1"/>
<sequence>MSAKAARLPSGLKALMHEQFPIGRCRLCPVVGIKVPSPVSRARPSLDTALMLSPPPSESCWAMVLSLLPLSAFQTVTELSVSLLPA</sequence>
<protein>
    <submittedName>
        <fullName evidence="1">Uncharacterized protein</fullName>
    </submittedName>
</protein>
<dbReference type="Proteomes" id="UP000179935">
    <property type="component" value="Unassembled WGS sequence"/>
</dbReference>
<name>A0A1S2NVS1_9ACTN</name>
<organism evidence="1 2">
    <name type="scientific">Streptomyces colonosanans</name>
    <dbReference type="NCBI Taxonomy" id="1428652"/>
    <lineage>
        <taxon>Bacteria</taxon>
        <taxon>Bacillati</taxon>
        <taxon>Actinomycetota</taxon>
        <taxon>Actinomycetes</taxon>
        <taxon>Kitasatosporales</taxon>
        <taxon>Streptomycetaceae</taxon>
        <taxon>Streptomyces</taxon>
    </lineage>
</organism>
<keyword evidence="2" id="KW-1185">Reference proteome</keyword>